<dbReference type="NCBIfam" id="TIGR03592">
    <property type="entry name" value="yidC_oxa1_cterm"/>
    <property type="match status" value="1"/>
</dbReference>
<evidence type="ECO:0000259" key="13">
    <source>
        <dbReference type="Pfam" id="PF02096"/>
    </source>
</evidence>
<proteinExistence type="inferred from homology"/>
<feature type="transmembrane region" description="Helical" evidence="12">
    <location>
        <begin position="66"/>
        <end position="86"/>
    </location>
</feature>
<evidence type="ECO:0000256" key="6">
    <source>
        <dbReference type="ARBA" id="ARBA00022927"/>
    </source>
</evidence>
<keyword evidence="15" id="KW-1185">Reference proteome</keyword>
<evidence type="ECO:0000256" key="7">
    <source>
        <dbReference type="ARBA" id="ARBA00022989"/>
    </source>
</evidence>
<dbReference type="CDD" id="cd20070">
    <property type="entry name" value="5TM_YidC_Alb3"/>
    <property type="match status" value="1"/>
</dbReference>
<feature type="transmembrane region" description="Helical" evidence="12">
    <location>
        <begin position="185"/>
        <end position="207"/>
    </location>
</feature>
<dbReference type="InterPro" id="IPR023060">
    <property type="entry name" value="YidC/YidC1/YidC2_Firmicutes"/>
</dbReference>
<dbReference type="Pfam" id="PF02096">
    <property type="entry name" value="60KD_IMP"/>
    <property type="match status" value="1"/>
</dbReference>
<feature type="domain" description="Membrane insertase YidC/Oxa/ALB C-terminal" evidence="13">
    <location>
        <begin position="66"/>
        <end position="255"/>
    </location>
</feature>
<keyword evidence="4 12" id="KW-0812">Transmembrane</keyword>
<gene>
    <name evidence="12" type="primary">yidC</name>
    <name evidence="14" type="ORF">J2Z81_002087</name>
</gene>
<dbReference type="PANTHER" id="PTHR12428">
    <property type="entry name" value="OXA1"/>
    <property type="match status" value="1"/>
</dbReference>
<evidence type="ECO:0000256" key="5">
    <source>
        <dbReference type="ARBA" id="ARBA00022729"/>
    </source>
</evidence>
<comment type="function">
    <text evidence="12">Required for the insertion and/or proper folding and/or complex formation of integral membrane proteins into the membrane. Involved in integration of membrane proteins that insert both dependently and independently of the Sec translocase complex, as well as at least some lipoproteins.</text>
</comment>
<sequence length="263" mass="30012">MEKRSVFTVFKKHSFIGILLALFILSGCSDLHEPINENTSGWFNHYFVYHFSVLIKSLASYLNGSYGLSIIIITLVIRLAVMPFMLKQTRSSIETQDKMKILKPEIDAIQKKYKSKKDRESQVQMQQEMMQLYQKHNFNPLVSFAGCLPLLLQFPILIAFIYAIRRTPEIASHRFLWFDLGQTDILLTLLAVVIYFIQSRISLIGLGPKQKQQMAIMGIISPVMIGIVSLNVPAALPLYWAVGGLFIIIQTLISKKIYLSHAK</sequence>
<dbReference type="HAMAP" id="MF_01811">
    <property type="entry name" value="YidC_type2"/>
    <property type="match status" value="1"/>
</dbReference>
<evidence type="ECO:0000313" key="14">
    <source>
        <dbReference type="EMBL" id="MBP2258116.1"/>
    </source>
</evidence>
<evidence type="ECO:0000256" key="2">
    <source>
        <dbReference type="ARBA" id="ARBA00022448"/>
    </source>
</evidence>
<evidence type="ECO:0000256" key="10">
    <source>
        <dbReference type="ARBA" id="ARBA00023186"/>
    </source>
</evidence>
<evidence type="ECO:0000313" key="15">
    <source>
        <dbReference type="Proteomes" id="UP001519294"/>
    </source>
</evidence>
<organism evidence="14 15">
    <name type="scientific">Virgibacillus alimentarius</name>
    <dbReference type="NCBI Taxonomy" id="698769"/>
    <lineage>
        <taxon>Bacteria</taxon>
        <taxon>Bacillati</taxon>
        <taxon>Bacillota</taxon>
        <taxon>Bacilli</taxon>
        <taxon>Bacillales</taxon>
        <taxon>Bacillaceae</taxon>
        <taxon>Virgibacillus</taxon>
    </lineage>
</organism>
<dbReference type="EMBL" id="JAGIKX010000020">
    <property type="protein sequence ID" value="MBP2258116.1"/>
    <property type="molecule type" value="Genomic_DNA"/>
</dbReference>
<evidence type="ECO:0000256" key="4">
    <source>
        <dbReference type="ARBA" id="ARBA00022692"/>
    </source>
</evidence>
<accession>A0ABS4S9D2</accession>
<protein>
    <recommendedName>
        <fullName evidence="12">Membrane protein insertase YidC</fullName>
    </recommendedName>
    <alternativeName>
        <fullName evidence="12">Foldase YidC</fullName>
    </alternativeName>
    <alternativeName>
        <fullName evidence="12">Membrane integrase YidC</fullName>
    </alternativeName>
    <alternativeName>
        <fullName evidence="12">Membrane protein YidC</fullName>
    </alternativeName>
</protein>
<dbReference type="RefSeq" id="WP_029267763.1">
    <property type="nucleotide sequence ID" value="NZ_JAGIKX010000020.1"/>
</dbReference>
<evidence type="ECO:0000256" key="3">
    <source>
        <dbReference type="ARBA" id="ARBA00022475"/>
    </source>
</evidence>
<dbReference type="InterPro" id="IPR047196">
    <property type="entry name" value="YidC_ALB_C"/>
</dbReference>
<dbReference type="InterPro" id="IPR001708">
    <property type="entry name" value="YidC/ALB3/OXA1/COX18"/>
</dbReference>
<keyword evidence="10 12" id="KW-0143">Chaperone</keyword>
<evidence type="ECO:0000256" key="9">
    <source>
        <dbReference type="ARBA" id="ARBA00023139"/>
    </source>
</evidence>
<keyword evidence="11 12" id="KW-0449">Lipoprotein</keyword>
<evidence type="ECO:0000256" key="1">
    <source>
        <dbReference type="ARBA" id="ARBA00004651"/>
    </source>
</evidence>
<dbReference type="PRINTS" id="PR00701">
    <property type="entry name" value="60KDINNERMP"/>
</dbReference>
<feature type="transmembrane region" description="Helical" evidence="12">
    <location>
        <begin position="141"/>
        <end position="165"/>
    </location>
</feature>
<reference evidence="14 15" key="1">
    <citation type="submission" date="2021-03" db="EMBL/GenBank/DDBJ databases">
        <title>Genomic Encyclopedia of Type Strains, Phase IV (KMG-IV): sequencing the most valuable type-strain genomes for metagenomic binning, comparative biology and taxonomic classification.</title>
        <authorList>
            <person name="Goeker M."/>
        </authorList>
    </citation>
    <scope>NUCLEOTIDE SEQUENCE [LARGE SCALE GENOMIC DNA]</scope>
    <source>
        <strain evidence="14 15">DSM 25790</strain>
    </source>
</reference>
<dbReference type="PANTHER" id="PTHR12428:SF65">
    <property type="entry name" value="CYTOCHROME C OXIDASE ASSEMBLY PROTEIN COX18, MITOCHONDRIAL"/>
    <property type="match status" value="1"/>
</dbReference>
<dbReference type="Proteomes" id="UP001519294">
    <property type="component" value="Unassembled WGS sequence"/>
</dbReference>
<comment type="subcellular location">
    <subcellularLocation>
        <location evidence="1 12">Cell membrane</location>
        <topology evidence="1 12">Multi-pass membrane protein</topology>
    </subcellularLocation>
</comment>
<keyword evidence="8 12" id="KW-0472">Membrane</keyword>
<keyword evidence="2 12" id="KW-0813">Transport</keyword>
<comment type="similarity">
    <text evidence="12">Belongs to the OXA1/ALB3/YidC family. Type 2 subfamily.</text>
</comment>
<feature type="transmembrane region" description="Helical" evidence="12">
    <location>
        <begin position="238"/>
        <end position="258"/>
    </location>
</feature>
<keyword evidence="7 12" id="KW-1133">Transmembrane helix</keyword>
<comment type="caution">
    <text evidence="14">The sequence shown here is derived from an EMBL/GenBank/DDBJ whole genome shotgun (WGS) entry which is preliminary data.</text>
</comment>
<dbReference type="PROSITE" id="PS51257">
    <property type="entry name" value="PROKAR_LIPOPROTEIN"/>
    <property type="match status" value="1"/>
</dbReference>
<keyword evidence="9" id="KW-0564">Palmitate</keyword>
<evidence type="ECO:0000256" key="8">
    <source>
        <dbReference type="ARBA" id="ARBA00023136"/>
    </source>
</evidence>
<name>A0ABS4S9D2_9BACI</name>
<keyword evidence="5 12" id="KW-0732">Signal</keyword>
<evidence type="ECO:0000256" key="11">
    <source>
        <dbReference type="ARBA" id="ARBA00023288"/>
    </source>
</evidence>
<keyword evidence="6 12" id="KW-0653">Protein transport</keyword>
<keyword evidence="3 12" id="KW-1003">Cell membrane</keyword>
<dbReference type="InterPro" id="IPR028055">
    <property type="entry name" value="YidC/Oxa/ALB_C"/>
</dbReference>
<evidence type="ECO:0000256" key="12">
    <source>
        <dbReference type="HAMAP-Rule" id="MF_01811"/>
    </source>
</evidence>